<reference evidence="2 3" key="1">
    <citation type="journal article" date="2021" name="MBio">
        <title>A New Model Trypanosomatid, Novymonas esmeraldas: Genomic Perception of Its 'Candidatus Pandoraea novymonadis' Endosymbiont.</title>
        <authorList>
            <person name="Zakharova A."/>
            <person name="Saura A."/>
            <person name="Butenko A."/>
            <person name="Podesvova L."/>
            <person name="Warmusova S."/>
            <person name="Kostygov A.Y."/>
            <person name="Nenarokova A."/>
            <person name="Lukes J."/>
            <person name="Opperdoes F.R."/>
            <person name="Yurchenko V."/>
        </authorList>
    </citation>
    <scope>NUCLEOTIDE SEQUENCE [LARGE SCALE GENOMIC DNA]</scope>
    <source>
        <strain evidence="2 3">E262AT.01</strain>
    </source>
</reference>
<feature type="compositionally biased region" description="Basic residues" evidence="1">
    <location>
        <begin position="361"/>
        <end position="381"/>
    </location>
</feature>
<feature type="compositionally biased region" description="Acidic residues" evidence="1">
    <location>
        <begin position="117"/>
        <end position="127"/>
    </location>
</feature>
<dbReference type="AlphaFoldDB" id="A0AAW0F3I1"/>
<evidence type="ECO:0000256" key="1">
    <source>
        <dbReference type="SAM" id="MobiDB-lite"/>
    </source>
</evidence>
<feature type="region of interest" description="Disordered" evidence="1">
    <location>
        <begin position="361"/>
        <end position="418"/>
    </location>
</feature>
<feature type="compositionally biased region" description="Basic and acidic residues" evidence="1">
    <location>
        <begin position="147"/>
        <end position="174"/>
    </location>
</feature>
<organism evidence="2 3">
    <name type="scientific">Novymonas esmeraldas</name>
    <dbReference type="NCBI Taxonomy" id="1808958"/>
    <lineage>
        <taxon>Eukaryota</taxon>
        <taxon>Discoba</taxon>
        <taxon>Euglenozoa</taxon>
        <taxon>Kinetoplastea</taxon>
        <taxon>Metakinetoplastina</taxon>
        <taxon>Trypanosomatida</taxon>
        <taxon>Trypanosomatidae</taxon>
        <taxon>Novymonas</taxon>
    </lineage>
</organism>
<proteinExistence type="predicted"/>
<feature type="compositionally biased region" description="Low complexity" evidence="1">
    <location>
        <begin position="68"/>
        <end position="85"/>
    </location>
</feature>
<evidence type="ECO:0000313" key="3">
    <source>
        <dbReference type="Proteomes" id="UP001430356"/>
    </source>
</evidence>
<feature type="region of interest" description="Disordered" evidence="1">
    <location>
        <begin position="1"/>
        <end position="272"/>
    </location>
</feature>
<name>A0AAW0F3I1_9TRYP</name>
<comment type="caution">
    <text evidence="2">The sequence shown here is derived from an EMBL/GenBank/DDBJ whole genome shotgun (WGS) entry which is preliminary data.</text>
</comment>
<gene>
    <name evidence="2" type="ORF">NESM_000089600</name>
</gene>
<accession>A0AAW0F3I1</accession>
<protein>
    <submittedName>
        <fullName evidence="2">Uncharacterized protein</fullName>
    </submittedName>
</protein>
<dbReference type="EMBL" id="JAECZO010000005">
    <property type="protein sequence ID" value="KAK7200356.1"/>
    <property type="molecule type" value="Genomic_DNA"/>
</dbReference>
<feature type="compositionally biased region" description="Acidic residues" evidence="1">
    <location>
        <begin position="388"/>
        <end position="403"/>
    </location>
</feature>
<feature type="compositionally biased region" description="Basic residues" evidence="1">
    <location>
        <begin position="86"/>
        <end position="99"/>
    </location>
</feature>
<sequence length="570" mass="60032">MEDTAPTPTDAPAAAHHDNSVSGPTPDPIDSHPTAATLRGAAAPGLDSTVDTVAPADTPEEGWENGEQQQPQQQPCTASGTPATTPRRRATTSKGKARRGGAAASAAAPPLQKVKVEEEEEGEGEEAAPEHVAGLTGVAPSATDSGATRREDEHAGSGADEPRGQRSERPERHLPTAAGVLTRRATAERIEGEAAATDVVGPHQQQQLRISCDGQDGSRTPSVSGGGGGVVESRRSRSRSLSTAPQTPSEPAPTSPVSASVAGARQEEEAEAEATVQAAVQAAIDAQERQLRRTLLNIFPADLQHLDTTVATPGTVNLPTSAVPPPEPLLPLLTALCEDAAYVHAAWVRYEDDLAVRRTRNSIQRKRQRHSFNKGGRRAPARRRDADGVDDGEDSSSGDDDDGDTAREEAELQPPEWQWVEAPPAFVSGGLQWAPWCFYREKRRRTSRRPAETAAAAAGVRPAVVAAVGQSGLIVASAAVGAATGGGGGGGVPSLAHSHVPSLPVLQVDADVPESPLAVVLPTTPEERKAYARYTMSSGKLRHDCRDPYAFLVSRAKEMRIQWVRQHPME</sequence>
<feature type="compositionally biased region" description="Low complexity" evidence="1">
    <location>
        <begin position="1"/>
        <end position="14"/>
    </location>
</feature>
<dbReference type="Proteomes" id="UP001430356">
    <property type="component" value="Unassembled WGS sequence"/>
</dbReference>
<evidence type="ECO:0000313" key="2">
    <source>
        <dbReference type="EMBL" id="KAK7200356.1"/>
    </source>
</evidence>
<keyword evidence="3" id="KW-1185">Reference proteome</keyword>